<evidence type="ECO:0000259" key="2">
    <source>
        <dbReference type="Pfam" id="PF10419"/>
    </source>
</evidence>
<keyword evidence="4" id="KW-1185">Reference proteome</keyword>
<dbReference type="Gene3D" id="2.60.40.4370">
    <property type="match status" value="1"/>
</dbReference>
<organism evidence="3 4">
    <name type="scientific">Lophium mytilinum</name>
    <dbReference type="NCBI Taxonomy" id="390894"/>
    <lineage>
        <taxon>Eukaryota</taxon>
        <taxon>Fungi</taxon>
        <taxon>Dikarya</taxon>
        <taxon>Ascomycota</taxon>
        <taxon>Pezizomycotina</taxon>
        <taxon>Dothideomycetes</taxon>
        <taxon>Pleosporomycetidae</taxon>
        <taxon>Mytilinidiales</taxon>
        <taxon>Mytilinidiaceae</taxon>
        <taxon>Lophium</taxon>
    </lineage>
</organism>
<feature type="region of interest" description="Disordered" evidence="1">
    <location>
        <begin position="181"/>
        <end position="208"/>
    </location>
</feature>
<dbReference type="Proteomes" id="UP000799750">
    <property type="component" value="Unassembled WGS sequence"/>
</dbReference>
<dbReference type="EMBL" id="MU004189">
    <property type="protein sequence ID" value="KAF2495272.1"/>
    <property type="molecule type" value="Genomic_DNA"/>
</dbReference>
<sequence>MDKSDDDEWEYEYDENETEEFYVTLDLSGILPKGQEGIDPAYIPSEERRYTGRPSYKKTKSKTTMAAASLLAAQDSAPGLSPESETEALDSSRIQIIDLHTSSPLIAYQGQLLSCHWASTVGTDMLFAKQDPDADTQHTLLRTIPPFDLLGLSSTKLMASTAKLRPRDSHPVIEKEAAPSFDQATRTQFSGTTGTSGTDSQLKTSKAKINQQNFLSRLGAANAKRKRDDDSSIGLPTRAGGYAFVRESESPEDTLISGDLPSIADEETVAVETELAESGLVSGPTPLVTGEEATVRESIEDRAVPGPTPSLADEDTVMIESG</sequence>
<dbReference type="AlphaFoldDB" id="A0A6A6QT21"/>
<feature type="region of interest" description="Disordered" evidence="1">
    <location>
        <begin position="218"/>
        <end position="237"/>
    </location>
</feature>
<dbReference type="Pfam" id="PF10419">
    <property type="entry name" value="TFIIIC_sub6"/>
    <property type="match status" value="1"/>
</dbReference>
<evidence type="ECO:0000313" key="3">
    <source>
        <dbReference type="EMBL" id="KAF2495272.1"/>
    </source>
</evidence>
<protein>
    <recommendedName>
        <fullName evidence="2">Transcription factor TFIIIC triple barrel domain-containing protein</fullName>
    </recommendedName>
</protein>
<reference evidence="3" key="1">
    <citation type="journal article" date="2020" name="Stud. Mycol.">
        <title>101 Dothideomycetes genomes: a test case for predicting lifestyles and emergence of pathogens.</title>
        <authorList>
            <person name="Haridas S."/>
            <person name="Albert R."/>
            <person name="Binder M."/>
            <person name="Bloem J."/>
            <person name="Labutti K."/>
            <person name="Salamov A."/>
            <person name="Andreopoulos B."/>
            <person name="Baker S."/>
            <person name="Barry K."/>
            <person name="Bills G."/>
            <person name="Bluhm B."/>
            <person name="Cannon C."/>
            <person name="Castanera R."/>
            <person name="Culley D."/>
            <person name="Daum C."/>
            <person name="Ezra D."/>
            <person name="Gonzalez J."/>
            <person name="Henrissat B."/>
            <person name="Kuo A."/>
            <person name="Liang C."/>
            <person name="Lipzen A."/>
            <person name="Lutzoni F."/>
            <person name="Magnuson J."/>
            <person name="Mondo S."/>
            <person name="Nolan M."/>
            <person name="Ohm R."/>
            <person name="Pangilinan J."/>
            <person name="Park H.-J."/>
            <person name="Ramirez L."/>
            <person name="Alfaro M."/>
            <person name="Sun H."/>
            <person name="Tritt A."/>
            <person name="Yoshinaga Y."/>
            <person name="Zwiers L.-H."/>
            <person name="Turgeon B."/>
            <person name="Goodwin S."/>
            <person name="Spatafora J."/>
            <person name="Crous P."/>
            <person name="Grigoriev I."/>
        </authorList>
    </citation>
    <scope>NUCLEOTIDE SEQUENCE</scope>
    <source>
        <strain evidence="3">CBS 269.34</strain>
    </source>
</reference>
<evidence type="ECO:0000256" key="1">
    <source>
        <dbReference type="SAM" id="MobiDB-lite"/>
    </source>
</evidence>
<evidence type="ECO:0000313" key="4">
    <source>
        <dbReference type="Proteomes" id="UP000799750"/>
    </source>
</evidence>
<feature type="region of interest" description="Disordered" evidence="1">
    <location>
        <begin position="36"/>
        <end position="61"/>
    </location>
</feature>
<gene>
    <name evidence="3" type="ORF">BU16DRAFT_385443</name>
</gene>
<feature type="compositionally biased region" description="Low complexity" evidence="1">
    <location>
        <begin position="185"/>
        <end position="200"/>
    </location>
</feature>
<feature type="compositionally biased region" description="Acidic residues" evidence="1">
    <location>
        <begin position="312"/>
        <end position="322"/>
    </location>
</feature>
<dbReference type="InterPro" id="IPR019481">
    <property type="entry name" value="TFIIIC_triple_barrel"/>
</dbReference>
<feature type="domain" description="Transcription factor TFIIIC triple barrel" evidence="2">
    <location>
        <begin position="17"/>
        <end position="164"/>
    </location>
</feature>
<name>A0A6A6QT21_9PEZI</name>
<feature type="region of interest" description="Disordered" evidence="1">
    <location>
        <begin position="302"/>
        <end position="322"/>
    </location>
</feature>
<proteinExistence type="predicted"/>
<dbReference type="OrthoDB" id="1877767at2759"/>
<accession>A0A6A6QT21</accession>